<dbReference type="WBParaSite" id="MCOS_0001050201-mRNA-1">
    <property type="protein sequence ID" value="MCOS_0001050201-mRNA-1"/>
    <property type="gene ID" value="MCOS_0001050201"/>
</dbReference>
<evidence type="ECO:0000313" key="1">
    <source>
        <dbReference type="EMBL" id="VDD84500.1"/>
    </source>
</evidence>
<dbReference type="Proteomes" id="UP000267029">
    <property type="component" value="Unassembled WGS sequence"/>
</dbReference>
<dbReference type="EMBL" id="UXSR01006456">
    <property type="protein sequence ID" value="VDD84500.1"/>
    <property type="molecule type" value="Genomic_DNA"/>
</dbReference>
<accession>A0A0R3URJ7</accession>
<protein>
    <submittedName>
        <fullName evidence="1 3">Uncharacterized protein</fullName>
    </submittedName>
</protein>
<dbReference type="AlphaFoldDB" id="A0A0R3URJ7"/>
<reference evidence="1 2" key="2">
    <citation type="submission" date="2018-10" db="EMBL/GenBank/DDBJ databases">
        <authorList>
            <consortium name="Pathogen Informatics"/>
        </authorList>
    </citation>
    <scope>NUCLEOTIDE SEQUENCE [LARGE SCALE GENOMIC DNA]</scope>
</reference>
<keyword evidence="2" id="KW-1185">Reference proteome</keyword>
<reference evidence="3" key="1">
    <citation type="submission" date="2017-02" db="UniProtKB">
        <authorList>
            <consortium name="WormBaseParasite"/>
        </authorList>
    </citation>
    <scope>IDENTIFICATION</scope>
</reference>
<proteinExistence type="predicted"/>
<sequence length="117" mass="12646">MQTAKSKKVKQNGMVECGQAIDIRALEETQIFGPIFFTIIVTVADAAGVAASVIDAGTLGEVNYNDYLQSQQQRQQQQSHEGYASCVGVGRGVASRGNTTTASSVNHLSTLTPRRWW</sequence>
<organism evidence="3">
    <name type="scientific">Mesocestoides corti</name>
    <name type="common">Flatworm</name>
    <dbReference type="NCBI Taxonomy" id="53468"/>
    <lineage>
        <taxon>Eukaryota</taxon>
        <taxon>Metazoa</taxon>
        <taxon>Spiralia</taxon>
        <taxon>Lophotrochozoa</taxon>
        <taxon>Platyhelminthes</taxon>
        <taxon>Cestoda</taxon>
        <taxon>Eucestoda</taxon>
        <taxon>Cyclophyllidea</taxon>
        <taxon>Mesocestoididae</taxon>
        <taxon>Mesocestoides</taxon>
    </lineage>
</organism>
<name>A0A0R3URJ7_MESCO</name>
<evidence type="ECO:0000313" key="2">
    <source>
        <dbReference type="Proteomes" id="UP000267029"/>
    </source>
</evidence>
<evidence type="ECO:0000313" key="3">
    <source>
        <dbReference type="WBParaSite" id="MCOS_0001050201-mRNA-1"/>
    </source>
</evidence>
<gene>
    <name evidence="1" type="ORF">MCOS_LOCUS10503</name>
</gene>